<evidence type="ECO:0000256" key="3">
    <source>
        <dbReference type="ARBA" id="ARBA00013017"/>
    </source>
</evidence>
<comment type="catalytic activity">
    <reaction evidence="12">
        <text>a hydroperoxide + [thioredoxin]-dithiol = an alcohol + [thioredoxin]-disulfide + H2O</text>
        <dbReference type="Rhea" id="RHEA:62620"/>
        <dbReference type="Rhea" id="RHEA-COMP:10698"/>
        <dbReference type="Rhea" id="RHEA-COMP:10700"/>
        <dbReference type="ChEBI" id="CHEBI:15377"/>
        <dbReference type="ChEBI" id="CHEBI:29950"/>
        <dbReference type="ChEBI" id="CHEBI:30879"/>
        <dbReference type="ChEBI" id="CHEBI:35924"/>
        <dbReference type="ChEBI" id="CHEBI:50058"/>
        <dbReference type="EC" id="1.11.1.24"/>
    </reaction>
</comment>
<dbReference type="InterPro" id="IPR000866">
    <property type="entry name" value="AhpC/TSA"/>
</dbReference>
<keyword evidence="5" id="KW-0049">Antioxidant</keyword>
<dbReference type="AlphaFoldDB" id="A0AAP2DR04"/>
<protein>
    <recommendedName>
        <fullName evidence="3">thioredoxin-dependent peroxiredoxin</fullName>
        <ecNumber evidence="3">1.11.1.24</ecNumber>
    </recommendedName>
    <alternativeName>
        <fullName evidence="9">Thioredoxin peroxidase</fullName>
    </alternativeName>
    <alternativeName>
        <fullName evidence="11">Thioredoxin-dependent peroxiredoxin Bcp</fullName>
    </alternativeName>
</protein>
<proteinExistence type="inferred from homology"/>
<reference evidence="15 16" key="1">
    <citation type="submission" date="2021-05" db="EMBL/GenBank/DDBJ databases">
        <title>A Polyphasic approach of four new species of the genus Ohtaekwangia: Ohtaekwangia histidinii sp. nov., Ohtaekwangia cretensis sp. nov., Ohtaekwangia indiensis sp. nov., Ohtaekwangia reichenbachii sp. nov. from diverse environment.</title>
        <authorList>
            <person name="Octaviana S."/>
        </authorList>
    </citation>
    <scope>NUCLEOTIDE SEQUENCE [LARGE SCALE GENOMIC DNA]</scope>
    <source>
        <strain evidence="15 16">PWU4</strain>
    </source>
</reference>
<evidence type="ECO:0000259" key="14">
    <source>
        <dbReference type="PROSITE" id="PS51352"/>
    </source>
</evidence>
<evidence type="ECO:0000256" key="13">
    <source>
        <dbReference type="SAM" id="SignalP"/>
    </source>
</evidence>
<keyword evidence="16" id="KW-1185">Reference proteome</keyword>
<evidence type="ECO:0000256" key="7">
    <source>
        <dbReference type="ARBA" id="ARBA00023157"/>
    </source>
</evidence>
<dbReference type="FunFam" id="3.40.30.10:FF:000007">
    <property type="entry name" value="Thioredoxin-dependent thiol peroxidase"/>
    <property type="match status" value="1"/>
</dbReference>
<evidence type="ECO:0000313" key="15">
    <source>
        <dbReference type="EMBL" id="MBT1698744.1"/>
    </source>
</evidence>
<comment type="function">
    <text evidence="1">Thiol-specific peroxidase that catalyzes the reduction of hydrogen peroxide and organic hydroperoxides to water and alcohols, respectively. Plays a role in cell protection against oxidative stress by detoxifying peroxides and as sensor of hydrogen peroxide-mediated signaling events.</text>
</comment>
<feature type="domain" description="Thioredoxin" evidence="14">
    <location>
        <begin position="23"/>
        <end position="170"/>
    </location>
</feature>
<keyword evidence="8" id="KW-0676">Redox-active center</keyword>
<gene>
    <name evidence="15" type="primary">bcp</name>
    <name evidence="15" type="ORF">KK083_17765</name>
</gene>
<evidence type="ECO:0000256" key="8">
    <source>
        <dbReference type="ARBA" id="ARBA00023284"/>
    </source>
</evidence>
<dbReference type="PANTHER" id="PTHR42801">
    <property type="entry name" value="THIOREDOXIN-DEPENDENT PEROXIDE REDUCTASE"/>
    <property type="match status" value="1"/>
</dbReference>
<evidence type="ECO:0000256" key="12">
    <source>
        <dbReference type="ARBA" id="ARBA00049091"/>
    </source>
</evidence>
<accession>A0AAP2DR04</accession>
<keyword evidence="13" id="KW-0732">Signal</keyword>
<dbReference type="Gene3D" id="3.40.30.10">
    <property type="entry name" value="Glutaredoxin"/>
    <property type="match status" value="1"/>
</dbReference>
<comment type="subunit">
    <text evidence="2">Monomer.</text>
</comment>
<dbReference type="GO" id="GO:0005737">
    <property type="term" value="C:cytoplasm"/>
    <property type="evidence" value="ECO:0007669"/>
    <property type="project" value="TreeGrafter"/>
</dbReference>
<dbReference type="Proteomes" id="UP001319200">
    <property type="component" value="Unassembled WGS sequence"/>
</dbReference>
<evidence type="ECO:0000256" key="10">
    <source>
        <dbReference type="ARBA" id="ARBA00038489"/>
    </source>
</evidence>
<evidence type="ECO:0000256" key="11">
    <source>
        <dbReference type="ARBA" id="ARBA00042639"/>
    </source>
</evidence>
<dbReference type="EC" id="1.11.1.24" evidence="3"/>
<evidence type="ECO:0000256" key="4">
    <source>
        <dbReference type="ARBA" id="ARBA00022559"/>
    </source>
</evidence>
<dbReference type="GO" id="GO:0034599">
    <property type="term" value="P:cellular response to oxidative stress"/>
    <property type="evidence" value="ECO:0007669"/>
    <property type="project" value="TreeGrafter"/>
</dbReference>
<feature type="signal peptide" evidence="13">
    <location>
        <begin position="1"/>
        <end position="19"/>
    </location>
</feature>
<keyword evidence="4 15" id="KW-0575">Peroxidase</keyword>
<evidence type="ECO:0000256" key="5">
    <source>
        <dbReference type="ARBA" id="ARBA00022862"/>
    </source>
</evidence>
<dbReference type="NCBIfam" id="NF006960">
    <property type="entry name" value="PRK09437.1"/>
    <property type="match status" value="1"/>
</dbReference>
<comment type="similarity">
    <text evidence="10">Belongs to the peroxiredoxin family. BCP/PrxQ subfamily.</text>
</comment>
<dbReference type="GO" id="GO:0008379">
    <property type="term" value="F:thioredoxin peroxidase activity"/>
    <property type="evidence" value="ECO:0007669"/>
    <property type="project" value="TreeGrafter"/>
</dbReference>
<evidence type="ECO:0000256" key="9">
    <source>
        <dbReference type="ARBA" id="ARBA00032824"/>
    </source>
</evidence>
<dbReference type="PROSITE" id="PS51352">
    <property type="entry name" value="THIOREDOXIN_2"/>
    <property type="match status" value="1"/>
</dbReference>
<dbReference type="CDD" id="cd03017">
    <property type="entry name" value="PRX_BCP"/>
    <property type="match status" value="1"/>
</dbReference>
<evidence type="ECO:0000256" key="1">
    <source>
        <dbReference type="ARBA" id="ARBA00003330"/>
    </source>
</evidence>
<keyword evidence="6" id="KW-0560">Oxidoreductase</keyword>
<name>A0AAP2DR04_9BACT</name>
<dbReference type="PANTHER" id="PTHR42801:SF4">
    <property type="entry name" value="AHPC_TSA FAMILY PROTEIN"/>
    <property type="match status" value="1"/>
</dbReference>
<keyword evidence="7" id="KW-1015">Disulfide bond</keyword>
<evidence type="ECO:0000256" key="6">
    <source>
        <dbReference type="ARBA" id="ARBA00023002"/>
    </source>
</evidence>
<feature type="chain" id="PRO_5042980798" description="thioredoxin-dependent peroxiredoxin" evidence="13">
    <location>
        <begin position="20"/>
        <end position="170"/>
    </location>
</feature>
<evidence type="ECO:0000313" key="16">
    <source>
        <dbReference type="Proteomes" id="UP001319200"/>
    </source>
</evidence>
<dbReference type="Pfam" id="PF00578">
    <property type="entry name" value="AhpC-TSA"/>
    <property type="match status" value="1"/>
</dbReference>
<dbReference type="GO" id="GO:0045454">
    <property type="term" value="P:cell redox homeostasis"/>
    <property type="evidence" value="ECO:0007669"/>
    <property type="project" value="TreeGrafter"/>
</dbReference>
<comment type="caution">
    <text evidence="15">The sequence shown here is derived from an EMBL/GenBank/DDBJ whole genome shotgun (WGS) entry which is preliminary data.</text>
</comment>
<sequence length="170" mass="19012">MKSIAVICCLVIFAFAASAQTKLKAGDKAPDFSGKDQDGNLVSLQQYKGKKVILYFYPKDNTPGCTTQACNLRDNKDLLAKEGYEVLGVSTDDEASHKDFRAKYSLPFPLIADTDKSINQKYGVWVEKERDGKKFFGTARTTFIIDEKGMITEVIDKVETKDHTNQILKL</sequence>
<dbReference type="EMBL" id="JAHESF010000017">
    <property type="protein sequence ID" value="MBT1698744.1"/>
    <property type="molecule type" value="Genomic_DNA"/>
</dbReference>
<evidence type="ECO:0000256" key="2">
    <source>
        <dbReference type="ARBA" id="ARBA00011245"/>
    </source>
</evidence>
<dbReference type="RefSeq" id="WP_254165491.1">
    <property type="nucleotide sequence ID" value="NZ_JAHESF010000017.1"/>
</dbReference>
<dbReference type="InterPro" id="IPR013766">
    <property type="entry name" value="Thioredoxin_domain"/>
</dbReference>
<organism evidence="15 16">
    <name type="scientific">Chryseosolibacter histidini</name>
    <dbReference type="NCBI Taxonomy" id="2782349"/>
    <lineage>
        <taxon>Bacteria</taxon>
        <taxon>Pseudomonadati</taxon>
        <taxon>Bacteroidota</taxon>
        <taxon>Cytophagia</taxon>
        <taxon>Cytophagales</taxon>
        <taxon>Chryseotaleaceae</taxon>
        <taxon>Chryseosolibacter</taxon>
    </lineage>
</organism>
<dbReference type="InterPro" id="IPR050924">
    <property type="entry name" value="Peroxiredoxin_BCP/PrxQ"/>
</dbReference>
<dbReference type="SUPFAM" id="SSF52833">
    <property type="entry name" value="Thioredoxin-like"/>
    <property type="match status" value="1"/>
</dbReference>
<dbReference type="InterPro" id="IPR036249">
    <property type="entry name" value="Thioredoxin-like_sf"/>
</dbReference>